<comment type="caution">
    <text evidence="3">The sequence shown here is derived from an EMBL/GenBank/DDBJ whole genome shotgun (WGS) entry which is preliminary data.</text>
</comment>
<reference evidence="3 4" key="1">
    <citation type="submission" date="2021-11" db="EMBL/GenBank/DDBJ databases">
        <title>Draft genome sequence of Paenibacillus profundus YoMME, a new Gram-positive bacteria with exoelectrogenic properties.</title>
        <authorList>
            <person name="Hubenova Y."/>
            <person name="Hubenova E."/>
            <person name="Manasiev Y."/>
            <person name="Peykov S."/>
            <person name="Mitov M."/>
        </authorList>
    </citation>
    <scope>NUCLEOTIDE SEQUENCE [LARGE SCALE GENOMIC DNA]</scope>
    <source>
        <strain evidence="3 4">YoMME</strain>
    </source>
</reference>
<evidence type="ECO:0000313" key="3">
    <source>
        <dbReference type="EMBL" id="MCE5172350.1"/>
    </source>
</evidence>
<dbReference type="Proteomes" id="UP001199916">
    <property type="component" value="Unassembled WGS sequence"/>
</dbReference>
<keyword evidence="1" id="KW-0472">Membrane</keyword>
<name>A0ABS8YPT7_9BACL</name>
<gene>
    <name evidence="3" type="ORF">LQV63_24030</name>
</gene>
<organism evidence="3 4">
    <name type="scientific">Paenibacillus profundus</name>
    <dbReference type="NCBI Taxonomy" id="1173085"/>
    <lineage>
        <taxon>Bacteria</taxon>
        <taxon>Bacillati</taxon>
        <taxon>Bacillota</taxon>
        <taxon>Bacilli</taxon>
        <taxon>Bacillales</taxon>
        <taxon>Paenibacillaceae</taxon>
        <taxon>Paenibacillus</taxon>
    </lineage>
</organism>
<keyword evidence="1" id="KW-1133">Transmembrane helix</keyword>
<protein>
    <submittedName>
        <fullName evidence="3">VTT domain-containing protein</fullName>
    </submittedName>
</protein>
<evidence type="ECO:0000313" key="4">
    <source>
        <dbReference type="Proteomes" id="UP001199916"/>
    </source>
</evidence>
<dbReference type="RefSeq" id="WP_233698553.1">
    <property type="nucleotide sequence ID" value="NZ_JAJNBZ010000027.1"/>
</dbReference>
<accession>A0ABS8YPT7</accession>
<sequence>MDLRSDFSIWICSIISASGPRHLTCYFSGITGMGYKKYLLISGLGAFAWCLIFITLGYFVGLHA</sequence>
<evidence type="ECO:0000256" key="1">
    <source>
        <dbReference type="SAM" id="Phobius"/>
    </source>
</evidence>
<proteinExistence type="predicted"/>
<dbReference type="Pfam" id="PF09335">
    <property type="entry name" value="VTT_dom"/>
    <property type="match status" value="1"/>
</dbReference>
<keyword evidence="4" id="KW-1185">Reference proteome</keyword>
<feature type="domain" description="VTT" evidence="2">
    <location>
        <begin position="9"/>
        <end position="58"/>
    </location>
</feature>
<feature type="transmembrane region" description="Helical" evidence="1">
    <location>
        <begin position="38"/>
        <end position="60"/>
    </location>
</feature>
<dbReference type="EMBL" id="JAJNBZ010000027">
    <property type="protein sequence ID" value="MCE5172350.1"/>
    <property type="molecule type" value="Genomic_DNA"/>
</dbReference>
<dbReference type="InterPro" id="IPR032816">
    <property type="entry name" value="VTT_dom"/>
</dbReference>
<keyword evidence="1" id="KW-0812">Transmembrane</keyword>
<evidence type="ECO:0000259" key="2">
    <source>
        <dbReference type="Pfam" id="PF09335"/>
    </source>
</evidence>